<gene>
    <name evidence="3" type="ORF">CCMP2556_LOCUS35105</name>
</gene>
<evidence type="ECO:0000259" key="2">
    <source>
        <dbReference type="SMART" id="SM00382"/>
    </source>
</evidence>
<dbReference type="SUPFAM" id="SSF55729">
    <property type="entry name" value="Acyl-CoA N-acyltransferases (Nat)"/>
    <property type="match status" value="1"/>
</dbReference>
<dbReference type="InterPro" id="IPR016181">
    <property type="entry name" value="Acyl_CoA_acyltransferase"/>
</dbReference>
<dbReference type="InterPro" id="IPR003593">
    <property type="entry name" value="AAA+_ATPase"/>
</dbReference>
<dbReference type="Gene3D" id="3.40.630.30">
    <property type="match status" value="1"/>
</dbReference>
<dbReference type="PANTHER" id="PTHR24220">
    <property type="entry name" value="IMPORT ATP-BINDING PROTEIN"/>
    <property type="match status" value="1"/>
</dbReference>
<protein>
    <recommendedName>
        <fullName evidence="2">AAA+ ATPase domain-containing protein</fullName>
    </recommendedName>
</protein>
<dbReference type="Proteomes" id="UP001642484">
    <property type="component" value="Unassembled WGS sequence"/>
</dbReference>
<feature type="domain" description="AAA+ ATPase" evidence="2">
    <location>
        <begin position="19"/>
        <end position="180"/>
    </location>
</feature>
<sequence>MEIPPGPLSPESLKSLPEIFRILVVCGATGSGKTRIVQQLVEYFQLEVSSEQIVFEDDMAVCSHPALGDDYLEKLQAVGLNSVPSWMKAEKALSTGQQQRIRSAIRASSESKGILYDDFCCFVDQQSSYSCAASIYRLVRDNEGLNYIIVATTRPDVIPYLGADIVIEAATGKIHNNPLEFAERKMVVKIEHEELKFNFGKGCSGWQGPLDSAPMRKAEDYGRPSTTVQFATVAKSFTTTVKETERTAEAAHAFDYTFKGTVTQTVHLIKAQCLPGGWRVGALCGPSGSGKSVNLRNLGQEAKIVWKADKPVGEQVAADLLDVVLLPLPARQRFFHELSAGEKMQADLAYRLARPENRLVLADEFTSVLDRTLAARLCASVASYVRENLLQLVVATIQTDVVKHLRADWCFRSDYAELLTFSGPCECPEPPELPEVDYFCPPVRTFTLARLRDSKHTHEVFKGTFEEHHYLKQGLPLMWGLLVRDEQQLPVGFHAIAWQTGCGAPREARVVLLPEFQGMGLGTRLSDRVAELCANCGYALRAKTKHPRLGGYRNSRPNLWRASATNGQICKGSLRSSLREMKARQKQVKGQQLLPFAPLKQSKVTTEDEVEHPRRCFSHVYVGGGVLLRTPQKRNEHAANLEQPSQEKVKKKKGRPRKAEDEQPKRPRGRPRKIPTEGEPRPGEPDRPTGGKRKRRAMEEEEK</sequence>
<comment type="caution">
    <text evidence="3">The sequence shown here is derived from an EMBL/GenBank/DDBJ whole genome shotgun (WGS) entry which is preliminary data.</text>
</comment>
<organism evidence="3 4">
    <name type="scientific">Durusdinium trenchii</name>
    <dbReference type="NCBI Taxonomy" id="1381693"/>
    <lineage>
        <taxon>Eukaryota</taxon>
        <taxon>Sar</taxon>
        <taxon>Alveolata</taxon>
        <taxon>Dinophyceae</taxon>
        <taxon>Suessiales</taxon>
        <taxon>Symbiodiniaceae</taxon>
        <taxon>Durusdinium</taxon>
    </lineage>
</organism>
<feature type="compositionally biased region" description="Basic and acidic residues" evidence="1">
    <location>
        <begin position="674"/>
        <end position="689"/>
    </location>
</feature>
<dbReference type="InterPro" id="IPR017956">
    <property type="entry name" value="AT_hook_DNA-bd_motif"/>
</dbReference>
<feature type="domain" description="AAA+ ATPase" evidence="2">
    <location>
        <begin position="277"/>
        <end position="405"/>
    </location>
</feature>
<accession>A0ABP0P8M4</accession>
<evidence type="ECO:0000256" key="1">
    <source>
        <dbReference type="SAM" id="MobiDB-lite"/>
    </source>
</evidence>
<keyword evidence="4" id="KW-1185">Reference proteome</keyword>
<feature type="region of interest" description="Disordered" evidence="1">
    <location>
        <begin position="636"/>
        <end position="703"/>
    </location>
</feature>
<dbReference type="SUPFAM" id="SSF52540">
    <property type="entry name" value="P-loop containing nucleoside triphosphate hydrolases"/>
    <property type="match status" value="2"/>
</dbReference>
<dbReference type="SMART" id="SM00382">
    <property type="entry name" value="AAA"/>
    <property type="match status" value="2"/>
</dbReference>
<name>A0ABP0P8M4_9DINO</name>
<evidence type="ECO:0000313" key="3">
    <source>
        <dbReference type="EMBL" id="CAK9071419.1"/>
    </source>
</evidence>
<dbReference type="CDD" id="cd00267">
    <property type="entry name" value="ABC_ATPase"/>
    <property type="match status" value="1"/>
</dbReference>
<reference evidence="3 4" key="1">
    <citation type="submission" date="2024-02" db="EMBL/GenBank/DDBJ databases">
        <authorList>
            <person name="Chen Y."/>
            <person name="Shah S."/>
            <person name="Dougan E. K."/>
            <person name="Thang M."/>
            <person name="Chan C."/>
        </authorList>
    </citation>
    <scope>NUCLEOTIDE SEQUENCE [LARGE SCALE GENOMIC DNA]</scope>
</reference>
<evidence type="ECO:0000313" key="4">
    <source>
        <dbReference type="Proteomes" id="UP001642484"/>
    </source>
</evidence>
<dbReference type="InterPro" id="IPR027417">
    <property type="entry name" value="P-loop_NTPase"/>
</dbReference>
<dbReference type="Gene3D" id="3.40.50.300">
    <property type="entry name" value="P-loop containing nucleotide triphosphate hydrolases"/>
    <property type="match status" value="2"/>
</dbReference>
<dbReference type="InterPro" id="IPR015854">
    <property type="entry name" value="ABC_transpr_LolD-like"/>
</dbReference>
<dbReference type="EMBL" id="CAXAMN010022618">
    <property type="protein sequence ID" value="CAK9071419.1"/>
    <property type="molecule type" value="Genomic_DNA"/>
</dbReference>
<proteinExistence type="predicted"/>
<dbReference type="SMART" id="SM00384">
    <property type="entry name" value="AT_hook"/>
    <property type="match status" value="2"/>
</dbReference>